<dbReference type="RefSeq" id="WP_193150917.1">
    <property type="nucleotide sequence ID" value="NZ_CP041235.1"/>
</dbReference>
<dbReference type="Proteomes" id="UP000593719">
    <property type="component" value="Chromosome"/>
</dbReference>
<dbReference type="CDD" id="cd02980">
    <property type="entry name" value="TRX_Fd_family"/>
    <property type="match status" value="1"/>
</dbReference>
<dbReference type="KEGG" id="ssei:FJR45_00725"/>
<evidence type="ECO:0000313" key="2">
    <source>
        <dbReference type="EMBL" id="QOP42554.1"/>
    </source>
</evidence>
<gene>
    <name evidence="2" type="ORF">FJR45_00725</name>
</gene>
<reference evidence="2 3" key="1">
    <citation type="submission" date="2019-06" db="EMBL/GenBank/DDBJ databases">
        <title>Sulfurimonas gotlandica sp. nov., a chemoautotrophic and psychrotolerant epsilonproteobacterium isolated from a pelagic redoxcline, and an emended description of the genus Sulfurimonas.</title>
        <authorList>
            <person name="Wang S."/>
            <person name="Jiang L."/>
            <person name="Shao Z."/>
        </authorList>
    </citation>
    <scope>NUCLEOTIDE SEQUENCE [LARGE SCALE GENOMIC DNA]</scope>
    <source>
        <strain evidence="2 3">S2-6</strain>
    </source>
</reference>
<dbReference type="AlphaFoldDB" id="A0A7M1AYM7"/>
<dbReference type="InterPro" id="IPR036249">
    <property type="entry name" value="Thioredoxin-like_sf"/>
</dbReference>
<protein>
    <recommendedName>
        <fullName evidence="4">(2Fe-2S) ferredoxin domain-containing protein</fullName>
    </recommendedName>
</protein>
<name>A0A7M1AYM7_9BACT</name>
<feature type="compositionally biased region" description="Polar residues" evidence="1">
    <location>
        <begin position="1"/>
        <end position="16"/>
    </location>
</feature>
<evidence type="ECO:0000256" key="1">
    <source>
        <dbReference type="SAM" id="MobiDB-lite"/>
    </source>
</evidence>
<evidence type="ECO:0008006" key="4">
    <source>
        <dbReference type="Google" id="ProtNLM"/>
    </source>
</evidence>
<evidence type="ECO:0000313" key="3">
    <source>
        <dbReference type="Proteomes" id="UP000593719"/>
    </source>
</evidence>
<dbReference type="Gene3D" id="3.40.30.10">
    <property type="entry name" value="Glutaredoxin"/>
    <property type="match status" value="1"/>
</dbReference>
<feature type="region of interest" description="Disordered" evidence="1">
    <location>
        <begin position="1"/>
        <end position="21"/>
    </location>
</feature>
<organism evidence="2 3">
    <name type="scientific">Sulfurimonas sediminis</name>
    <dbReference type="NCBI Taxonomy" id="2590020"/>
    <lineage>
        <taxon>Bacteria</taxon>
        <taxon>Pseudomonadati</taxon>
        <taxon>Campylobacterota</taxon>
        <taxon>Epsilonproteobacteria</taxon>
        <taxon>Campylobacterales</taxon>
        <taxon>Sulfurimonadaceae</taxon>
        <taxon>Sulfurimonas</taxon>
    </lineage>
</organism>
<dbReference type="SUPFAM" id="SSF52833">
    <property type="entry name" value="Thioredoxin-like"/>
    <property type="match status" value="1"/>
</dbReference>
<proteinExistence type="predicted"/>
<accession>A0A7M1AYM7</accession>
<dbReference type="EMBL" id="CP041235">
    <property type="protein sequence ID" value="QOP42554.1"/>
    <property type="molecule type" value="Genomic_DNA"/>
</dbReference>
<sequence>MASSLTNSHASSTYGSNPVKKGEVRFNEMGSEVVEGYTCKPKDYDPNRPIMHYKTLLLLCDDERCGKAGKDDRASHLREILKEMGLNKGQNRIKISRTGCYGACRFRQVCQVTENTQANGNPKNNALWLRHTHNFSDEQWRELFRLLSEDKPLLEALDAEYFIPMKVYN</sequence>
<keyword evidence="3" id="KW-1185">Reference proteome</keyword>